<gene>
    <name evidence="2" type="primary">Contig439.g486</name>
    <name evidence="2" type="ORF">STYLEM_11579</name>
</gene>
<proteinExistence type="predicted"/>
<dbReference type="GO" id="GO:0005737">
    <property type="term" value="C:cytoplasm"/>
    <property type="evidence" value="ECO:0007669"/>
    <property type="project" value="TreeGrafter"/>
</dbReference>
<dbReference type="OMA" id="WSIHASK"/>
<feature type="domain" description="NAD(P)-binding" evidence="1">
    <location>
        <begin position="14"/>
        <end position="195"/>
    </location>
</feature>
<evidence type="ECO:0000313" key="2">
    <source>
        <dbReference type="EMBL" id="CDW82546.1"/>
    </source>
</evidence>
<dbReference type="AlphaFoldDB" id="A0A078AKY8"/>
<dbReference type="GO" id="GO:0051170">
    <property type="term" value="P:import into nucleus"/>
    <property type="evidence" value="ECO:0007669"/>
    <property type="project" value="TreeGrafter"/>
</dbReference>
<dbReference type="OrthoDB" id="283707at2759"/>
<sequence length="227" mass="25753">MEPSVKKFKVALIGATGAVGKEIVKHASQDPRIEELCLVVRKRAEEWKDEDFQCKLKIIAMENFDDMSSLVEELQGYDSFLCTLGSLTKYGEEAFRRVDFTYPLEFAKIAQQVGAPHYGLLSSKGAKASSCFLYMKVKGEVENAVEALKIFSYYIYRPGFLLNRDDSSRPLEKIFTKVPFIDKIACKDVGKIMLEKALNHKVDIKSEAPNHKFLLKNSDLKRQIANL</sequence>
<dbReference type="Gene3D" id="3.40.50.720">
    <property type="entry name" value="NAD(P)-binding Rossmann-like Domain"/>
    <property type="match status" value="1"/>
</dbReference>
<accession>A0A078AKY8</accession>
<evidence type="ECO:0000313" key="3">
    <source>
        <dbReference type="Proteomes" id="UP000039865"/>
    </source>
</evidence>
<dbReference type="SUPFAM" id="SSF51735">
    <property type="entry name" value="NAD(P)-binding Rossmann-fold domains"/>
    <property type="match status" value="1"/>
</dbReference>
<protein>
    <recommendedName>
        <fullName evidence="1">NAD(P)-binding domain-containing protein</fullName>
    </recommendedName>
</protein>
<keyword evidence="3" id="KW-1185">Reference proteome</keyword>
<dbReference type="InParanoid" id="A0A078AKY8"/>
<dbReference type="PANTHER" id="PTHR14097:SF7">
    <property type="entry name" value="OXIDOREDUCTASE HTATIP2"/>
    <property type="match status" value="1"/>
</dbReference>
<dbReference type="PANTHER" id="PTHR14097">
    <property type="entry name" value="OXIDOREDUCTASE HTATIP2"/>
    <property type="match status" value="1"/>
</dbReference>
<reference evidence="2 3" key="1">
    <citation type="submission" date="2014-06" db="EMBL/GenBank/DDBJ databases">
        <authorList>
            <person name="Swart Estienne"/>
        </authorList>
    </citation>
    <scope>NUCLEOTIDE SEQUENCE [LARGE SCALE GENOMIC DNA]</scope>
    <source>
        <strain evidence="2 3">130c</strain>
    </source>
</reference>
<dbReference type="Proteomes" id="UP000039865">
    <property type="component" value="Unassembled WGS sequence"/>
</dbReference>
<dbReference type="EMBL" id="CCKQ01011012">
    <property type="protein sequence ID" value="CDW82546.1"/>
    <property type="molecule type" value="Genomic_DNA"/>
</dbReference>
<dbReference type="InterPro" id="IPR036291">
    <property type="entry name" value="NAD(P)-bd_dom_sf"/>
</dbReference>
<name>A0A078AKY8_STYLE</name>
<dbReference type="InterPro" id="IPR016040">
    <property type="entry name" value="NAD(P)-bd_dom"/>
</dbReference>
<dbReference type="Pfam" id="PF13460">
    <property type="entry name" value="NAD_binding_10"/>
    <property type="match status" value="1"/>
</dbReference>
<organism evidence="2 3">
    <name type="scientific">Stylonychia lemnae</name>
    <name type="common">Ciliate</name>
    <dbReference type="NCBI Taxonomy" id="5949"/>
    <lineage>
        <taxon>Eukaryota</taxon>
        <taxon>Sar</taxon>
        <taxon>Alveolata</taxon>
        <taxon>Ciliophora</taxon>
        <taxon>Intramacronucleata</taxon>
        <taxon>Spirotrichea</taxon>
        <taxon>Stichotrichia</taxon>
        <taxon>Sporadotrichida</taxon>
        <taxon>Oxytrichidae</taxon>
        <taxon>Stylonychinae</taxon>
        <taxon>Stylonychia</taxon>
    </lineage>
</organism>
<evidence type="ECO:0000259" key="1">
    <source>
        <dbReference type="Pfam" id="PF13460"/>
    </source>
</evidence>